<evidence type="ECO:0000256" key="14">
    <source>
        <dbReference type="RuleBase" id="RU365096"/>
    </source>
</evidence>
<dbReference type="SUPFAM" id="SSF48150">
    <property type="entry name" value="DNA-glycosylase"/>
    <property type="match status" value="1"/>
</dbReference>
<keyword evidence="9" id="KW-0378">Hydrolase</keyword>
<comment type="similarity">
    <text evidence="3 14">Belongs to the Nth/MutY family.</text>
</comment>
<evidence type="ECO:0000256" key="10">
    <source>
        <dbReference type="ARBA" id="ARBA00023004"/>
    </source>
</evidence>
<evidence type="ECO:0000256" key="6">
    <source>
        <dbReference type="ARBA" id="ARBA00022485"/>
    </source>
</evidence>
<keyword evidence="17" id="KW-1185">Reference proteome</keyword>
<evidence type="ECO:0000256" key="4">
    <source>
        <dbReference type="ARBA" id="ARBA00012045"/>
    </source>
</evidence>
<reference evidence="16 17" key="1">
    <citation type="submission" date="2022-02" db="EMBL/GenBank/DDBJ databases">
        <authorList>
            <person name="Min J."/>
        </authorList>
    </citation>
    <scope>NUCLEOTIDE SEQUENCE [LARGE SCALE GENOMIC DNA]</scope>
    <source>
        <strain evidence="16 17">GR10-1</strain>
    </source>
</reference>
<keyword evidence="11" id="KW-0411">Iron-sulfur</keyword>
<dbReference type="InterPro" id="IPR029119">
    <property type="entry name" value="MutY_C"/>
</dbReference>
<dbReference type="InterPro" id="IPR015797">
    <property type="entry name" value="NUDIX_hydrolase-like_dom_sf"/>
</dbReference>
<dbReference type="InterPro" id="IPR000445">
    <property type="entry name" value="HhH_motif"/>
</dbReference>
<dbReference type="PANTHER" id="PTHR42944">
    <property type="entry name" value="ADENINE DNA GLYCOSYLASE"/>
    <property type="match status" value="1"/>
</dbReference>
<evidence type="ECO:0000259" key="15">
    <source>
        <dbReference type="SMART" id="SM00478"/>
    </source>
</evidence>
<evidence type="ECO:0000256" key="12">
    <source>
        <dbReference type="ARBA" id="ARBA00023204"/>
    </source>
</evidence>
<evidence type="ECO:0000256" key="5">
    <source>
        <dbReference type="ARBA" id="ARBA00022023"/>
    </source>
</evidence>
<keyword evidence="7" id="KW-0479">Metal-binding</keyword>
<evidence type="ECO:0000256" key="13">
    <source>
        <dbReference type="ARBA" id="ARBA00023295"/>
    </source>
</evidence>
<name>A0ABS9SQ37_9BACT</name>
<dbReference type="Proteomes" id="UP001202248">
    <property type="component" value="Unassembled WGS sequence"/>
</dbReference>
<dbReference type="RefSeq" id="WP_240832712.1">
    <property type="nucleotide sequence ID" value="NZ_JAKWBL010000004.1"/>
</dbReference>
<evidence type="ECO:0000256" key="7">
    <source>
        <dbReference type="ARBA" id="ARBA00022723"/>
    </source>
</evidence>
<dbReference type="EC" id="3.2.2.31" evidence="4 14"/>
<dbReference type="InterPro" id="IPR003265">
    <property type="entry name" value="HhH-GPD_domain"/>
</dbReference>
<evidence type="ECO:0000313" key="16">
    <source>
        <dbReference type="EMBL" id="MCH5600496.1"/>
    </source>
</evidence>
<protein>
    <recommendedName>
        <fullName evidence="5 14">Adenine DNA glycosylase</fullName>
        <ecNumber evidence="4 14">3.2.2.31</ecNumber>
    </recommendedName>
</protein>
<keyword evidence="12" id="KW-0234">DNA repair</keyword>
<gene>
    <name evidence="16" type="ORF">MKP09_22545</name>
</gene>
<evidence type="ECO:0000256" key="9">
    <source>
        <dbReference type="ARBA" id="ARBA00022801"/>
    </source>
</evidence>
<dbReference type="CDD" id="cd03431">
    <property type="entry name" value="NUDIX_DNA_Glycosylase_C-MutY"/>
    <property type="match status" value="1"/>
</dbReference>
<dbReference type="InterPro" id="IPR023170">
    <property type="entry name" value="HhH_base_excis_C"/>
</dbReference>
<evidence type="ECO:0000256" key="8">
    <source>
        <dbReference type="ARBA" id="ARBA00022763"/>
    </source>
</evidence>
<proteinExistence type="inferred from homology"/>
<dbReference type="PANTHER" id="PTHR42944:SF1">
    <property type="entry name" value="ADENINE DNA GLYCOSYLASE"/>
    <property type="match status" value="1"/>
</dbReference>
<dbReference type="CDD" id="cd00056">
    <property type="entry name" value="ENDO3c"/>
    <property type="match status" value="1"/>
</dbReference>
<sequence length="283" mass="32531">MFKLWEGLGYYSRCRNLITTAKYIHGHLQNAFPSNYEDILQLKGVGPYTAAAIASFAFNLPHAVIDGNVFRILSRVFGVADAIDSTQGKNKFKELAAQLLDKNKPGTYNQAIMDFGATVCKPVAPLCEDCIFKSHCVAFTENKVLLLPVKEKKVKQRTRFFYFFVIKFNNKIAVRERTEKDIWRHLHEFPLVEMAATDLQKNAIASAFKLGWIHKNEVTNIVKKTYTQKLTHQHITAFFIESEIKCKSSTLTAFEWIKPEDLKQISFPRILNDYLSDDYIFQS</sequence>
<evidence type="ECO:0000256" key="11">
    <source>
        <dbReference type="ARBA" id="ARBA00023014"/>
    </source>
</evidence>
<keyword evidence="10 14" id="KW-0408">Iron</keyword>
<accession>A0ABS9SQ37</accession>
<keyword evidence="6" id="KW-0004">4Fe-4S</keyword>
<evidence type="ECO:0000256" key="2">
    <source>
        <dbReference type="ARBA" id="ARBA00002933"/>
    </source>
</evidence>
<evidence type="ECO:0000313" key="17">
    <source>
        <dbReference type="Proteomes" id="UP001202248"/>
    </source>
</evidence>
<dbReference type="Gene3D" id="3.90.79.10">
    <property type="entry name" value="Nucleoside Triphosphate Pyrophosphohydrolase"/>
    <property type="match status" value="1"/>
</dbReference>
<dbReference type="Gene3D" id="1.10.1670.10">
    <property type="entry name" value="Helix-hairpin-Helix base-excision DNA repair enzymes (C-terminal)"/>
    <property type="match status" value="1"/>
</dbReference>
<evidence type="ECO:0000256" key="1">
    <source>
        <dbReference type="ARBA" id="ARBA00000843"/>
    </source>
</evidence>
<comment type="cofactor">
    <cofactor evidence="14">
        <name>[4Fe-4S] cluster</name>
        <dbReference type="ChEBI" id="CHEBI:49883"/>
    </cofactor>
    <text evidence="14">Binds 1 [4Fe-4S] cluster.</text>
</comment>
<dbReference type="SUPFAM" id="SSF55811">
    <property type="entry name" value="Nudix"/>
    <property type="match status" value="1"/>
</dbReference>
<comment type="function">
    <text evidence="2">Adenine glycosylase active on G-A mispairs. MutY also corrects error-prone DNA synthesis past GO lesions which are due to the oxidatively damaged form of guanine: 7,8-dihydro-8-oxoguanine (8-oxo-dGTP).</text>
</comment>
<keyword evidence="13 14" id="KW-0326">Glycosidase</keyword>
<dbReference type="Pfam" id="PF00730">
    <property type="entry name" value="HhH-GPD"/>
    <property type="match status" value="1"/>
</dbReference>
<dbReference type="InterPro" id="IPR011257">
    <property type="entry name" value="DNA_glycosylase"/>
</dbReference>
<comment type="catalytic activity">
    <reaction evidence="1 14">
        <text>Hydrolyzes free adenine bases from 7,8-dihydro-8-oxoguanine:adenine mismatched double-stranded DNA, leaving an apurinic site.</text>
        <dbReference type="EC" id="3.2.2.31"/>
    </reaction>
</comment>
<dbReference type="Pfam" id="PF00633">
    <property type="entry name" value="HHH"/>
    <property type="match status" value="1"/>
</dbReference>
<feature type="domain" description="HhH-GPD" evidence="15">
    <location>
        <begin position="1"/>
        <end position="118"/>
    </location>
</feature>
<dbReference type="InterPro" id="IPR044298">
    <property type="entry name" value="MIG/MutY"/>
</dbReference>
<keyword evidence="8 14" id="KW-0227">DNA damage</keyword>
<dbReference type="EMBL" id="JAKWBL010000004">
    <property type="protein sequence ID" value="MCH5600496.1"/>
    <property type="molecule type" value="Genomic_DNA"/>
</dbReference>
<dbReference type="Pfam" id="PF14815">
    <property type="entry name" value="NUDIX_4"/>
    <property type="match status" value="1"/>
</dbReference>
<evidence type="ECO:0000256" key="3">
    <source>
        <dbReference type="ARBA" id="ARBA00008343"/>
    </source>
</evidence>
<organism evidence="16 17">
    <name type="scientific">Niabella ginsengisoli</name>
    <dbReference type="NCBI Taxonomy" id="522298"/>
    <lineage>
        <taxon>Bacteria</taxon>
        <taxon>Pseudomonadati</taxon>
        <taxon>Bacteroidota</taxon>
        <taxon>Chitinophagia</taxon>
        <taxon>Chitinophagales</taxon>
        <taxon>Chitinophagaceae</taxon>
        <taxon>Niabella</taxon>
    </lineage>
</organism>
<dbReference type="SMART" id="SM00478">
    <property type="entry name" value="ENDO3c"/>
    <property type="match status" value="1"/>
</dbReference>
<comment type="caution">
    <text evidence="16">The sequence shown here is derived from an EMBL/GenBank/DDBJ whole genome shotgun (WGS) entry which is preliminary data.</text>
</comment>